<reference evidence="2" key="2">
    <citation type="submission" date="2021-01" db="EMBL/GenBank/DDBJ databases">
        <authorList>
            <person name="Schikora-Tamarit M.A."/>
        </authorList>
    </citation>
    <scope>NUCLEOTIDE SEQUENCE</scope>
    <source>
        <strain evidence="2">NCAIM Y.01608</strain>
    </source>
</reference>
<feature type="compositionally biased region" description="Low complexity" evidence="1">
    <location>
        <begin position="10"/>
        <end position="20"/>
    </location>
</feature>
<name>A0A9P8TCP3_9ASCO</name>
<evidence type="ECO:0000256" key="1">
    <source>
        <dbReference type="SAM" id="MobiDB-lite"/>
    </source>
</evidence>
<evidence type="ECO:0000313" key="2">
    <source>
        <dbReference type="EMBL" id="KAH3673894.1"/>
    </source>
</evidence>
<dbReference type="Proteomes" id="UP000788993">
    <property type="component" value="Unassembled WGS sequence"/>
</dbReference>
<proteinExistence type="predicted"/>
<gene>
    <name evidence="2" type="ORF">OGATHE_001874</name>
</gene>
<dbReference type="AlphaFoldDB" id="A0A9P8TCP3"/>
<feature type="region of interest" description="Disordered" evidence="1">
    <location>
        <begin position="1"/>
        <end position="22"/>
    </location>
</feature>
<evidence type="ECO:0000313" key="3">
    <source>
        <dbReference type="Proteomes" id="UP000788993"/>
    </source>
</evidence>
<sequence length="441" mass="46193">MLISMNGRNSLSSSKSTKSSVGEGGFVLSRSVSCAYSSLAIVDSKLRGSGANTKGSESKPSSGASCDATDDCLLDCVREPSLLVTSQHVQELALGWLGWLVLDLGRSKLLLGEGLGVWVESQQNLLVLQWVLLQNVSSLLGGLASRSDNSLDLSRVDQSGDVRVGDNVGWQSVARFGLVDRVQSSKGRLGPDDKSSQVGTWSQLQQAQSGDWSGLDTRQVSESLDKTLVLAVDNQWSSSLGESSASQLTLTGSHLLGLDHLDDVLVGTDSLQDSNSFLGLGDRLKVGRHNQWNLRNLLDSVASGQNQRLHSSGSNGRSSGVSLLVEIDLDVPSSPDLGWSEHTTASAHVTESSLAGSVGSATANSWDSGNGSTGTPGLGRGLVTSVLSDGVSLSLVLVDSGEDGVDNIWSDRSLEHGWERQRAGSGLAVEADDGNLRSGHG</sequence>
<dbReference type="EMBL" id="JAEUBD010000526">
    <property type="protein sequence ID" value="KAH3673894.1"/>
    <property type="molecule type" value="Genomic_DNA"/>
</dbReference>
<comment type="caution">
    <text evidence="2">The sequence shown here is derived from an EMBL/GenBank/DDBJ whole genome shotgun (WGS) entry which is preliminary data.</text>
</comment>
<keyword evidence="3" id="KW-1185">Reference proteome</keyword>
<organism evidence="2 3">
    <name type="scientific">Ogataea polymorpha</name>
    <dbReference type="NCBI Taxonomy" id="460523"/>
    <lineage>
        <taxon>Eukaryota</taxon>
        <taxon>Fungi</taxon>
        <taxon>Dikarya</taxon>
        <taxon>Ascomycota</taxon>
        <taxon>Saccharomycotina</taxon>
        <taxon>Pichiomycetes</taxon>
        <taxon>Pichiales</taxon>
        <taxon>Pichiaceae</taxon>
        <taxon>Ogataea</taxon>
    </lineage>
</organism>
<protein>
    <submittedName>
        <fullName evidence="2">Uncharacterized protein</fullName>
    </submittedName>
</protein>
<accession>A0A9P8TCP3</accession>
<reference evidence="2" key="1">
    <citation type="journal article" date="2021" name="Open Biol.">
        <title>Shared evolutionary footprints suggest mitochondrial oxidative damage underlies multiple complex I losses in fungi.</title>
        <authorList>
            <person name="Schikora-Tamarit M.A."/>
            <person name="Marcet-Houben M."/>
            <person name="Nosek J."/>
            <person name="Gabaldon T."/>
        </authorList>
    </citation>
    <scope>NUCLEOTIDE SEQUENCE</scope>
    <source>
        <strain evidence="2">NCAIM Y.01608</strain>
    </source>
</reference>